<dbReference type="InterPro" id="IPR009057">
    <property type="entry name" value="Homeodomain-like_sf"/>
</dbReference>
<dbReference type="Pfam" id="PF00440">
    <property type="entry name" value="TetR_N"/>
    <property type="match status" value="1"/>
</dbReference>
<sequence length="215" mass="25141">MSCTNNEIKLTRTKNEMDARARILRAAREEFMVNGFRDASLRTIARESGVAVSNIYNYFEHKDSLFRAVLQPLLDEFGRIMEGHNSEHNMDVYMLMPEKFREETTKEFMQFARQFRAELKLLLLQSGGSSLEHFKDQVISRQIRSGENYLQLFKEKYPHANTEVSPFFIRLGAAWWVNVFIEIITNEIHTEEEINQGLSEYIAFGTAGWRALMQI</sequence>
<organism evidence="6 8">
    <name type="scientific">Porphyromonas gingivalis (strain ATCC 33277 / DSM 20709 / CIP 103683 / JCM 12257 / NCTC 11834 / 2561)</name>
    <dbReference type="NCBI Taxonomy" id="431947"/>
    <lineage>
        <taxon>Bacteria</taxon>
        <taxon>Pseudomonadati</taxon>
        <taxon>Bacteroidota</taxon>
        <taxon>Bacteroidia</taxon>
        <taxon>Bacteroidales</taxon>
        <taxon>Porphyromonadaceae</taxon>
        <taxon>Porphyromonas</taxon>
    </lineage>
</organism>
<protein>
    <submittedName>
        <fullName evidence="7">Probable transcriptional regulator</fullName>
    </submittedName>
    <submittedName>
        <fullName evidence="6">Putative TetR family transcriptional regulator</fullName>
    </submittedName>
</protein>
<dbReference type="HOGENOM" id="CLU_069356_6_2_10"/>
<dbReference type="AlphaFoldDB" id="B2RJB9"/>
<keyword evidence="1" id="KW-0805">Transcription regulation</keyword>
<evidence type="ECO:0000313" key="7">
    <source>
        <dbReference type="EMBL" id="BAG34440.1"/>
    </source>
</evidence>
<dbReference type="PRINTS" id="PR00455">
    <property type="entry name" value="HTHTETR"/>
</dbReference>
<keyword evidence="2 4" id="KW-0238">DNA-binding</keyword>
<dbReference type="SUPFAM" id="SSF46689">
    <property type="entry name" value="Homeodomain-like"/>
    <property type="match status" value="1"/>
</dbReference>
<dbReference type="KEGG" id="pgn:PGN_1921"/>
<dbReference type="EMBL" id="AP009380">
    <property type="protein sequence ID" value="BAG34440.1"/>
    <property type="molecule type" value="Genomic_DNA"/>
</dbReference>
<evidence type="ECO:0000256" key="4">
    <source>
        <dbReference type="PROSITE-ProRule" id="PRU00335"/>
    </source>
</evidence>
<dbReference type="InterPro" id="IPR050109">
    <property type="entry name" value="HTH-type_TetR-like_transc_reg"/>
</dbReference>
<dbReference type="InterPro" id="IPR001647">
    <property type="entry name" value="HTH_TetR"/>
</dbReference>
<proteinExistence type="predicted"/>
<dbReference type="PROSITE" id="PS50977">
    <property type="entry name" value="HTH_TETR_2"/>
    <property type="match status" value="1"/>
</dbReference>
<dbReference type="EMBL" id="AP009380">
    <property type="protein sequence ID" value="BAG33464.1"/>
    <property type="molecule type" value="Genomic_DNA"/>
</dbReference>
<name>B2RJB9_PORG3</name>
<evidence type="ECO:0000313" key="6">
    <source>
        <dbReference type="EMBL" id="BAG33464.1"/>
    </source>
</evidence>
<evidence type="ECO:0000256" key="3">
    <source>
        <dbReference type="ARBA" id="ARBA00023163"/>
    </source>
</evidence>
<dbReference type="GO" id="GO:0003700">
    <property type="term" value="F:DNA-binding transcription factor activity"/>
    <property type="evidence" value="ECO:0007669"/>
    <property type="project" value="TreeGrafter"/>
</dbReference>
<reference evidence="6 8" key="1">
    <citation type="journal article" date="2008" name="DNA Res.">
        <title>Determination of the genome sequence of Porphyromonas gingivalis strain ATCC 33277 and genomic comparison with strain W83 revealed extensive genome rearrangements in P. gingivalis.</title>
        <authorList>
            <person name="Naito M."/>
            <person name="Hirakawa H."/>
            <person name="Yamashita A."/>
            <person name="Ohara N."/>
            <person name="Shoji M."/>
            <person name="Yukitake H."/>
            <person name="Nakayama K."/>
            <person name="Toh H."/>
            <person name="Yoshimura F."/>
            <person name="Kuhara S."/>
            <person name="Hattori M."/>
            <person name="Hayashi T."/>
            <person name="Nakayama K."/>
        </authorList>
    </citation>
    <scope>NUCLEOTIDE SEQUENCE [LARGE SCALE GENOMIC DNA]</scope>
    <source>
        <strain evidence="6">ATCC 33277</strain>
        <strain evidence="8">ATCC 33277 / DSM 20709 / CIP 103683 / JCM 12257 / NCTC 11834 / 2561</strain>
    </source>
</reference>
<dbReference type="Proteomes" id="UP000008842">
    <property type="component" value="Chromosome"/>
</dbReference>
<dbReference type="PANTHER" id="PTHR30055">
    <property type="entry name" value="HTH-TYPE TRANSCRIPTIONAL REGULATOR RUTR"/>
    <property type="match status" value="1"/>
</dbReference>
<evidence type="ECO:0000256" key="2">
    <source>
        <dbReference type="ARBA" id="ARBA00023125"/>
    </source>
</evidence>
<keyword evidence="3" id="KW-0804">Transcription</keyword>
<evidence type="ECO:0000256" key="1">
    <source>
        <dbReference type="ARBA" id="ARBA00023015"/>
    </source>
</evidence>
<dbReference type="eggNOG" id="COG1309">
    <property type="taxonomic scope" value="Bacteria"/>
</dbReference>
<gene>
    <name evidence="6" type="ordered locus">PGN_0945</name>
    <name evidence="7" type="ordered locus">PGN_1921</name>
</gene>
<dbReference type="PANTHER" id="PTHR30055:SF234">
    <property type="entry name" value="HTH-TYPE TRANSCRIPTIONAL REGULATOR BETI"/>
    <property type="match status" value="1"/>
</dbReference>
<feature type="domain" description="HTH tetR-type" evidence="5">
    <location>
        <begin position="17"/>
        <end position="77"/>
    </location>
</feature>
<dbReference type="Gene3D" id="1.10.357.10">
    <property type="entry name" value="Tetracycline Repressor, domain 2"/>
    <property type="match status" value="1"/>
</dbReference>
<evidence type="ECO:0000259" key="5">
    <source>
        <dbReference type="PROSITE" id="PS50977"/>
    </source>
</evidence>
<dbReference type="GO" id="GO:0000976">
    <property type="term" value="F:transcription cis-regulatory region binding"/>
    <property type="evidence" value="ECO:0007669"/>
    <property type="project" value="TreeGrafter"/>
</dbReference>
<accession>B2RJB9</accession>
<dbReference type="KEGG" id="pgn:PGN_0945"/>
<evidence type="ECO:0000313" key="8">
    <source>
        <dbReference type="Proteomes" id="UP000008842"/>
    </source>
</evidence>
<feature type="DNA-binding region" description="H-T-H motif" evidence="4">
    <location>
        <begin position="40"/>
        <end position="59"/>
    </location>
</feature>